<keyword evidence="3" id="KW-1185">Reference proteome</keyword>
<proteinExistence type="predicted"/>
<dbReference type="Proteomes" id="UP000479710">
    <property type="component" value="Unassembled WGS sequence"/>
</dbReference>
<comment type="caution">
    <text evidence="2">The sequence shown here is derived from an EMBL/GenBank/DDBJ whole genome shotgun (WGS) entry which is preliminary data.</text>
</comment>
<accession>A0A6G1FAW1</accession>
<sequence length="156" mass="17732">MGRVIQPQQPQPTSTSTSTSTVLWVQRLTSPRPTTASTFSMNYYPCPWAPKRHDAGSTFGLPKNCDASRRCYNDDNTEMLKEIEEYADKDATRLKEAMEHQAIETVVAEEGSAGDLTMELYINQRYMHGQEVDMSAASSREQIAAEDMYYIYDYGY</sequence>
<organism evidence="2 3">
    <name type="scientific">Oryza meyeriana var. granulata</name>
    <dbReference type="NCBI Taxonomy" id="110450"/>
    <lineage>
        <taxon>Eukaryota</taxon>
        <taxon>Viridiplantae</taxon>
        <taxon>Streptophyta</taxon>
        <taxon>Embryophyta</taxon>
        <taxon>Tracheophyta</taxon>
        <taxon>Spermatophyta</taxon>
        <taxon>Magnoliopsida</taxon>
        <taxon>Liliopsida</taxon>
        <taxon>Poales</taxon>
        <taxon>Poaceae</taxon>
        <taxon>BOP clade</taxon>
        <taxon>Oryzoideae</taxon>
        <taxon>Oryzeae</taxon>
        <taxon>Oryzinae</taxon>
        <taxon>Oryza</taxon>
        <taxon>Oryza meyeriana</taxon>
    </lineage>
</organism>
<protein>
    <submittedName>
        <fullName evidence="2">Uncharacterized protein</fullName>
    </submittedName>
</protein>
<evidence type="ECO:0000313" key="3">
    <source>
        <dbReference type="Proteomes" id="UP000479710"/>
    </source>
</evidence>
<evidence type="ECO:0000313" key="2">
    <source>
        <dbReference type="EMBL" id="KAF0933985.1"/>
    </source>
</evidence>
<reference evidence="2 3" key="1">
    <citation type="submission" date="2019-11" db="EMBL/GenBank/DDBJ databases">
        <title>Whole genome sequence of Oryza granulata.</title>
        <authorList>
            <person name="Li W."/>
        </authorList>
    </citation>
    <scope>NUCLEOTIDE SEQUENCE [LARGE SCALE GENOMIC DNA]</scope>
    <source>
        <strain evidence="3">cv. Menghai</strain>
        <tissue evidence="2">Leaf</tissue>
    </source>
</reference>
<evidence type="ECO:0000256" key="1">
    <source>
        <dbReference type="SAM" id="MobiDB-lite"/>
    </source>
</evidence>
<gene>
    <name evidence="2" type="ORF">E2562_021044</name>
</gene>
<feature type="region of interest" description="Disordered" evidence="1">
    <location>
        <begin position="1"/>
        <end position="20"/>
    </location>
</feature>
<dbReference type="EMBL" id="SPHZ02000001">
    <property type="protein sequence ID" value="KAF0933985.1"/>
    <property type="molecule type" value="Genomic_DNA"/>
</dbReference>
<name>A0A6G1FAW1_9ORYZ</name>
<dbReference type="AlphaFoldDB" id="A0A6G1FAW1"/>